<reference evidence="2 3" key="1">
    <citation type="submission" date="2011-02" db="EMBL/GenBank/DDBJ databases">
        <authorList>
            <person name="Muzny D."/>
            <person name="Qin X."/>
            <person name="Buhay C."/>
            <person name="Dugan-Rocha S."/>
            <person name="Ding Y."/>
            <person name="Chen G."/>
            <person name="Hawes A."/>
            <person name="Holder M."/>
            <person name="Jhangiani S."/>
            <person name="Johnson A."/>
            <person name="Khan Z."/>
            <person name="Li Z."/>
            <person name="Liu W."/>
            <person name="Liu X."/>
            <person name="Perez L."/>
            <person name="Shen H."/>
            <person name="Wang Q."/>
            <person name="Watt J."/>
            <person name="Xi L."/>
            <person name="Xin Y."/>
            <person name="Zhou J."/>
            <person name="Deng J."/>
            <person name="Jiang H."/>
            <person name="Liu Y."/>
            <person name="Qu J."/>
            <person name="Song X.-Z."/>
            <person name="Zhang L."/>
            <person name="Villasana D."/>
            <person name="Johnson A."/>
            <person name="Liu J."/>
            <person name="Liyanage D."/>
            <person name="Lorensuhewa L."/>
            <person name="Robinson T."/>
            <person name="Song A."/>
            <person name="Song B.-B."/>
            <person name="Dinh H."/>
            <person name="Thornton R."/>
            <person name="Coyle M."/>
            <person name="Francisco L."/>
            <person name="Jackson L."/>
            <person name="Javaid M."/>
            <person name="Korchina V."/>
            <person name="Kovar C."/>
            <person name="Mata R."/>
            <person name="Mathew T."/>
            <person name="Ngo R."/>
            <person name="Nguyen L."/>
            <person name="Nguyen N."/>
            <person name="Okwuonu G."/>
            <person name="Ongeri F."/>
            <person name="Pham C."/>
            <person name="Simmons D."/>
            <person name="Wilczek-Boney K."/>
            <person name="Hale W."/>
            <person name="Jakkamsetti A."/>
            <person name="Pham P."/>
            <person name="Ruth R."/>
            <person name="San Lucas F."/>
            <person name="Warren J."/>
            <person name="Zhang J."/>
            <person name="Zhao Z."/>
            <person name="Zhou C."/>
            <person name="Zhu D."/>
            <person name="Lee S."/>
            <person name="Bess C."/>
            <person name="Blankenburg K."/>
            <person name="Forbes L."/>
            <person name="Fu Q."/>
            <person name="Gubbala S."/>
            <person name="Hirani K."/>
            <person name="Jayaseelan J.C."/>
            <person name="Lara F."/>
            <person name="Munidasa M."/>
            <person name="Palculict T."/>
            <person name="Patil S."/>
            <person name="Pu L.-L."/>
            <person name="Saada N."/>
            <person name="Tang L."/>
            <person name="Weissenberger G."/>
            <person name="Zhu Y."/>
            <person name="Hemphill L."/>
            <person name="Shang Y."/>
            <person name="Youmans B."/>
            <person name="Ayvaz T."/>
            <person name="Ross M."/>
            <person name="Santibanez J."/>
            <person name="Aqrawi P."/>
            <person name="Gross S."/>
            <person name="Joshi V."/>
            <person name="Fowler G."/>
            <person name="Nazareth L."/>
            <person name="Reid J."/>
            <person name="Worley K."/>
            <person name="Petrosino J."/>
            <person name="Highlander S."/>
            <person name="Gibbs R."/>
        </authorList>
    </citation>
    <scope>NUCLEOTIDE SEQUENCE [LARGE SCALE GENOMIC DNA]</scope>
    <source>
        <strain evidence="2 3">DSM 15829</strain>
    </source>
</reference>
<dbReference type="InterPro" id="IPR019546">
    <property type="entry name" value="TAT_signal_bac_arc"/>
</dbReference>
<dbReference type="AlphaFoldDB" id="F1T5J1"/>
<dbReference type="CDD" id="cd13544">
    <property type="entry name" value="PBP2_Fbp_like_1"/>
    <property type="match status" value="1"/>
</dbReference>
<evidence type="ECO:0000313" key="3">
    <source>
        <dbReference type="Proteomes" id="UP000005947"/>
    </source>
</evidence>
<dbReference type="Proteomes" id="UP000005947">
    <property type="component" value="Unassembled WGS sequence"/>
</dbReference>
<protein>
    <submittedName>
        <fullName evidence="2">Tat pathway signal sequence domain protein</fullName>
    </submittedName>
</protein>
<keyword evidence="1" id="KW-0732">Signal</keyword>
<organism evidence="2 3">
    <name type="scientific">Fannyhessea vaginae DSM 15829</name>
    <dbReference type="NCBI Taxonomy" id="525256"/>
    <lineage>
        <taxon>Bacteria</taxon>
        <taxon>Bacillati</taxon>
        <taxon>Actinomycetota</taxon>
        <taxon>Coriobacteriia</taxon>
        <taxon>Coriobacteriales</taxon>
        <taxon>Atopobiaceae</taxon>
        <taxon>Fannyhessea</taxon>
    </lineage>
</organism>
<dbReference type="GeneID" id="93210830"/>
<dbReference type="GO" id="GO:0030975">
    <property type="term" value="F:thiamine binding"/>
    <property type="evidence" value="ECO:0007669"/>
    <property type="project" value="TreeGrafter"/>
</dbReference>
<dbReference type="SUPFAM" id="SSF53850">
    <property type="entry name" value="Periplasmic binding protein-like II"/>
    <property type="match status" value="1"/>
</dbReference>
<dbReference type="NCBIfam" id="TIGR01409">
    <property type="entry name" value="TAT_signal_seq"/>
    <property type="match status" value="1"/>
</dbReference>
<dbReference type="PANTHER" id="PTHR30006">
    <property type="entry name" value="THIAMINE-BINDING PERIPLASMIC PROTEIN-RELATED"/>
    <property type="match status" value="1"/>
</dbReference>
<accession>F1T5J1</accession>
<gene>
    <name evidence="2" type="ORF">HMPREF0091_10083</name>
</gene>
<dbReference type="InterPro" id="IPR026045">
    <property type="entry name" value="Ferric-bd"/>
</dbReference>
<dbReference type="GO" id="GO:0030976">
    <property type="term" value="F:thiamine pyrophosphate binding"/>
    <property type="evidence" value="ECO:0007669"/>
    <property type="project" value="TreeGrafter"/>
</dbReference>
<dbReference type="OrthoDB" id="366726at2"/>
<sequence>MALLSRRNFLYGTAASTAMLGMLGGLGGCSTADNTKESQDVDLSRIADQDLISKAQAEKELIVYGSAEEPFVAAACNNFQKLFGITTKFMRLSTGEVQAKIEEENGNPSGDVWFGGTTDPYNIAASKGLLEPYEARNATHLLSPHYKDDHNYWYGIYKGSLGFFYNKAELDRRSLEAPSDWPDLLKPEYKGLIWSSNYNTAGTAKLLINTMIQKYGHDKGIKYLVDLDKNIAVYSKSGVGPAQNVGTGECTIGIGFVSLAIKQIVTNGYKDIRIVIPSSGTSYEIGATAIIKGCKHPYAAQLWIEYALSPQCVERAQEVGSNPFLVIDDAQQPPLAAEFGLDPNNVMDYDFEDAKKNTERYVHEVMQALKGGDSRFKTK</sequence>
<dbReference type="GO" id="GO:0030288">
    <property type="term" value="C:outer membrane-bounded periplasmic space"/>
    <property type="evidence" value="ECO:0007669"/>
    <property type="project" value="TreeGrafter"/>
</dbReference>
<dbReference type="InterPro" id="IPR006311">
    <property type="entry name" value="TAT_signal"/>
</dbReference>
<dbReference type="GO" id="GO:0015888">
    <property type="term" value="P:thiamine transport"/>
    <property type="evidence" value="ECO:0007669"/>
    <property type="project" value="TreeGrafter"/>
</dbReference>
<comment type="caution">
    <text evidence="2">The sequence shown here is derived from an EMBL/GenBank/DDBJ whole genome shotgun (WGS) entry which is preliminary data.</text>
</comment>
<dbReference type="RefSeq" id="WP_006302191.1">
    <property type="nucleotide sequence ID" value="NZ_ACGK02000001.1"/>
</dbReference>
<dbReference type="PANTHER" id="PTHR30006:SF2">
    <property type="entry name" value="ABC TRANSPORTER SUBSTRATE-BINDING PROTEIN"/>
    <property type="match status" value="1"/>
</dbReference>
<evidence type="ECO:0000256" key="1">
    <source>
        <dbReference type="ARBA" id="ARBA00022729"/>
    </source>
</evidence>
<dbReference type="EMBL" id="ACGK02000001">
    <property type="protein sequence ID" value="EGF23136.1"/>
    <property type="molecule type" value="Genomic_DNA"/>
</dbReference>
<dbReference type="Pfam" id="PF13343">
    <property type="entry name" value="SBP_bac_6"/>
    <property type="match status" value="1"/>
</dbReference>
<dbReference type="Gene3D" id="3.40.190.10">
    <property type="entry name" value="Periplasmic binding protein-like II"/>
    <property type="match status" value="2"/>
</dbReference>
<evidence type="ECO:0000313" key="2">
    <source>
        <dbReference type="EMBL" id="EGF23136.1"/>
    </source>
</evidence>
<proteinExistence type="predicted"/>
<keyword evidence="3" id="KW-1185">Reference proteome</keyword>
<name>F1T5J1_9ACTN</name>
<dbReference type="eggNOG" id="COG1840">
    <property type="taxonomic scope" value="Bacteria"/>
</dbReference>
<dbReference type="PIRSF" id="PIRSF002825">
    <property type="entry name" value="CfbpA"/>
    <property type="match status" value="1"/>
</dbReference>
<dbReference type="PROSITE" id="PS51318">
    <property type="entry name" value="TAT"/>
    <property type="match status" value="1"/>
</dbReference>
<dbReference type="PROSITE" id="PS51257">
    <property type="entry name" value="PROKAR_LIPOPROTEIN"/>
    <property type="match status" value="1"/>
</dbReference>